<feature type="domain" description="Carboxymuconolactone decarboxylase-like" evidence="1">
    <location>
        <begin position="22"/>
        <end position="100"/>
    </location>
</feature>
<keyword evidence="3" id="KW-1185">Reference proteome</keyword>
<evidence type="ECO:0000313" key="3">
    <source>
        <dbReference type="Proteomes" id="UP001055286"/>
    </source>
</evidence>
<gene>
    <name evidence="2" type="ORF">MPEAHAMD_1073</name>
</gene>
<reference evidence="2" key="2">
    <citation type="submission" date="2021-08" db="EMBL/GenBank/DDBJ databases">
        <authorList>
            <person name="Tani A."/>
            <person name="Ola A."/>
            <person name="Ogura Y."/>
            <person name="Katsura K."/>
            <person name="Hayashi T."/>
        </authorList>
    </citation>
    <scope>NUCLEOTIDE SEQUENCE</scope>
    <source>
        <strain evidence="2">JCM 32048</strain>
    </source>
</reference>
<sequence>MSHAMYDSANLTKLPALKSLAPEAMGAFEALDKAALADGAIPRKYKELMALAVALTTQCPYCLEVHREAAKKAGATEQELAETVFVAVALRAGAALTHGTHLLP</sequence>
<dbReference type="Gene3D" id="1.20.1290.10">
    <property type="entry name" value="AhpD-like"/>
    <property type="match status" value="1"/>
</dbReference>
<evidence type="ECO:0000259" key="1">
    <source>
        <dbReference type="Pfam" id="PF02627"/>
    </source>
</evidence>
<dbReference type="PANTHER" id="PTHR33930:SF2">
    <property type="entry name" value="BLR3452 PROTEIN"/>
    <property type="match status" value="1"/>
</dbReference>
<accession>A0AA37H7P7</accession>
<dbReference type="GO" id="GO:0051920">
    <property type="term" value="F:peroxiredoxin activity"/>
    <property type="evidence" value="ECO:0007669"/>
    <property type="project" value="InterPro"/>
</dbReference>
<proteinExistence type="predicted"/>
<organism evidence="2 3">
    <name type="scientific">Methylobacterium frigidaeris</name>
    <dbReference type="NCBI Taxonomy" id="2038277"/>
    <lineage>
        <taxon>Bacteria</taxon>
        <taxon>Pseudomonadati</taxon>
        <taxon>Pseudomonadota</taxon>
        <taxon>Alphaproteobacteria</taxon>
        <taxon>Hyphomicrobiales</taxon>
        <taxon>Methylobacteriaceae</taxon>
        <taxon>Methylobacterium</taxon>
    </lineage>
</organism>
<dbReference type="InterPro" id="IPR004675">
    <property type="entry name" value="AhpD_core"/>
</dbReference>
<dbReference type="InterPro" id="IPR003779">
    <property type="entry name" value="CMD-like"/>
</dbReference>
<protein>
    <recommendedName>
        <fullName evidence="1">Carboxymuconolactone decarboxylase-like domain-containing protein</fullName>
    </recommendedName>
</protein>
<evidence type="ECO:0000313" key="2">
    <source>
        <dbReference type="EMBL" id="GJD60933.1"/>
    </source>
</evidence>
<dbReference type="EMBL" id="BPQJ01000004">
    <property type="protein sequence ID" value="GJD60933.1"/>
    <property type="molecule type" value="Genomic_DNA"/>
</dbReference>
<dbReference type="Pfam" id="PF02627">
    <property type="entry name" value="CMD"/>
    <property type="match status" value="1"/>
</dbReference>
<dbReference type="InterPro" id="IPR029032">
    <property type="entry name" value="AhpD-like"/>
</dbReference>
<dbReference type="Proteomes" id="UP001055286">
    <property type="component" value="Unassembled WGS sequence"/>
</dbReference>
<comment type="caution">
    <text evidence="2">The sequence shown here is derived from an EMBL/GenBank/DDBJ whole genome shotgun (WGS) entry which is preliminary data.</text>
</comment>
<dbReference type="SUPFAM" id="SSF69118">
    <property type="entry name" value="AhpD-like"/>
    <property type="match status" value="1"/>
</dbReference>
<dbReference type="RefSeq" id="WP_309296441.1">
    <property type="nucleotide sequence ID" value="NZ_BPQJ01000004.1"/>
</dbReference>
<name>A0AA37H7P7_9HYPH</name>
<dbReference type="AlphaFoldDB" id="A0AA37H7P7"/>
<dbReference type="NCBIfam" id="TIGR00778">
    <property type="entry name" value="ahpD_dom"/>
    <property type="match status" value="1"/>
</dbReference>
<dbReference type="PANTHER" id="PTHR33930">
    <property type="entry name" value="ALKYL HYDROPEROXIDE REDUCTASE AHPD"/>
    <property type="match status" value="1"/>
</dbReference>
<reference evidence="2" key="1">
    <citation type="journal article" date="2016" name="Front. Microbiol.">
        <title>Genome Sequence of the Piezophilic, Mesophilic Sulfate-Reducing Bacterium Desulfovibrio indicus J2T.</title>
        <authorList>
            <person name="Cao J."/>
            <person name="Maignien L."/>
            <person name="Shao Z."/>
            <person name="Alain K."/>
            <person name="Jebbar M."/>
        </authorList>
    </citation>
    <scope>NUCLEOTIDE SEQUENCE</scope>
    <source>
        <strain evidence="2">JCM 32048</strain>
    </source>
</reference>